<feature type="domain" description="SSD" evidence="4">
    <location>
        <begin position="714"/>
        <end position="837"/>
    </location>
</feature>
<dbReference type="PROSITE" id="PS50156">
    <property type="entry name" value="SSD"/>
    <property type="match status" value="2"/>
</dbReference>
<keyword evidence="3" id="KW-0472">Membrane</keyword>
<dbReference type="InterPro" id="IPR053958">
    <property type="entry name" value="HMGCR/SNAP/NPC1-like_SSD"/>
</dbReference>
<evidence type="ECO:0000256" key="1">
    <source>
        <dbReference type="ARBA" id="ARBA00005585"/>
    </source>
</evidence>
<dbReference type="SUPFAM" id="SSF82866">
    <property type="entry name" value="Multidrug efflux transporter AcrB transmembrane domain"/>
    <property type="match status" value="2"/>
</dbReference>
<dbReference type="Gene3D" id="1.20.1640.10">
    <property type="entry name" value="Multidrug efflux transporter AcrB transmembrane domain"/>
    <property type="match status" value="2"/>
</dbReference>
<reference evidence="5 6" key="1">
    <citation type="submission" date="2024-02" db="EMBL/GenBank/DDBJ databases">
        <title>Chromosome-scale genome assembly of the rough periwinkle Littorina saxatilis.</title>
        <authorList>
            <person name="De Jode A."/>
            <person name="Faria R."/>
            <person name="Formenti G."/>
            <person name="Sims Y."/>
            <person name="Smith T.P."/>
            <person name="Tracey A."/>
            <person name="Wood J.M.D."/>
            <person name="Zagrodzka Z.B."/>
            <person name="Johannesson K."/>
            <person name="Butlin R.K."/>
            <person name="Leder E.H."/>
        </authorList>
    </citation>
    <scope>NUCLEOTIDE SEQUENCE [LARGE SCALE GENOMIC DNA]</scope>
    <source>
        <strain evidence="5">Snail1</strain>
        <tissue evidence="5">Muscle</tissue>
    </source>
</reference>
<organism evidence="5 6">
    <name type="scientific">Littorina saxatilis</name>
    <dbReference type="NCBI Taxonomy" id="31220"/>
    <lineage>
        <taxon>Eukaryota</taxon>
        <taxon>Metazoa</taxon>
        <taxon>Spiralia</taxon>
        <taxon>Lophotrochozoa</taxon>
        <taxon>Mollusca</taxon>
        <taxon>Gastropoda</taxon>
        <taxon>Caenogastropoda</taxon>
        <taxon>Littorinimorpha</taxon>
        <taxon>Littorinoidea</taxon>
        <taxon>Littorinidae</taxon>
        <taxon>Littorina</taxon>
    </lineage>
</organism>
<sequence length="957" mass="105190">MEKKEASGRSQQENSKPGCLTRISNGITKFLEGNFDRLGQSIGRHPWRYIVGCLVVVALCCLGLLRFSEVTDPDKLWVPDNAEILTQKAWIEKNFPSTTRVGFVMGVSSNVLTPTGLGALLDMYQEITTRNASGINIVDVCTKAGPNCIVQSVLELWKYDNTTIRALSQSDIISQVNSITTSPLYFTTINLATLLGQRTYDSNGKVTAASAALMTFLLQGSDDIKDTTEAWEEVFLAVGKAGHSGLTNTYTFAVRSFSDEAGGAIQGDVVSLSIGYFIVIFFVMLVLGKFNNMEQKVWLSFAGILCIGLSIAVSFGLSSAIGFEYGPLQSILPFLLLGIGVDDMFVIMGALVNLNPEEQAYDIPRKTGHVLRHAGVSVTVTSITDFVAFLIGATTVLPSLRSFCIYAAFGILALFFLQAIMFTACVSLDLRRQASRRNACCCCYTHPETYRSCSYSQMELIPLFFKRVMEPALAMLPVKIFVLVTTVALFGVNVWGFVELEQYFDRNLFLPSDSYAYDFLVTQEKYFPGDGADGAVYCGNLDYFSSQTKMDSVYNKFVGSPYIYNGTTDSWFESLTDWLETTSNTSGLLDANNYPLTEVDFVNLTVKLATQQETRHARNLQFSQSYGEDITASKIVYQHVYVKQTSEQIEILDATRQMVRDAGFSDSQCFPYAREYLSWETNRVIQEELYRNLGLACACVFLVTVILIAHIGTSIMVFFCVIFTLVDVAGSMHFWGLTIDTVTCIILIVAIGLAVDYSAHIGHMFMTVTGTRAERVKETIGEMGPPVFYGGFSTLLAFVLLANSNSYVFKTFFKVFLLVVLYGLFHGLLFLPVLLSWLGPEPYATADRSFHNVGDNRPSANQEMTVEAGTSATKETKPPSTNGFATTNNGFVGDGKLANGQTPYNAQLQRNGYPTRLSPLGNGNGSRLESGRASTPPPDYSPPGSPGAGRGLPRVQM</sequence>
<feature type="compositionally biased region" description="Polar residues" evidence="2">
    <location>
        <begin position="858"/>
        <end position="890"/>
    </location>
</feature>
<proteinExistence type="inferred from homology"/>
<dbReference type="InterPro" id="IPR000731">
    <property type="entry name" value="SSD"/>
</dbReference>
<evidence type="ECO:0000256" key="2">
    <source>
        <dbReference type="SAM" id="MobiDB-lite"/>
    </source>
</evidence>
<keyword evidence="6" id="KW-1185">Reference proteome</keyword>
<protein>
    <recommendedName>
        <fullName evidence="4">SSD domain-containing protein</fullName>
    </recommendedName>
</protein>
<feature type="transmembrane region" description="Helical" evidence="3">
    <location>
        <begin position="815"/>
        <end position="838"/>
    </location>
</feature>
<feature type="transmembrane region" description="Helical" evidence="3">
    <location>
        <begin position="476"/>
        <end position="498"/>
    </location>
</feature>
<feature type="transmembrane region" description="Helical" evidence="3">
    <location>
        <begin position="693"/>
        <end position="726"/>
    </location>
</feature>
<dbReference type="EMBL" id="JBAMIC010000011">
    <property type="protein sequence ID" value="KAK7100605.1"/>
    <property type="molecule type" value="Genomic_DNA"/>
</dbReference>
<dbReference type="PANTHER" id="PTHR10796:SF130">
    <property type="entry name" value="PATCHED DOMAIN-CONTAINING PROTEIN 3-LIKE PROTEIN"/>
    <property type="match status" value="1"/>
</dbReference>
<gene>
    <name evidence="5" type="ORF">V1264_023525</name>
</gene>
<dbReference type="AlphaFoldDB" id="A0AAN9B780"/>
<keyword evidence="3" id="KW-0812">Transmembrane</keyword>
<dbReference type="InterPro" id="IPR051697">
    <property type="entry name" value="Patched_domain-protein"/>
</dbReference>
<feature type="transmembrane region" description="Helical" evidence="3">
    <location>
        <begin position="331"/>
        <end position="354"/>
    </location>
</feature>
<evidence type="ECO:0000313" key="5">
    <source>
        <dbReference type="EMBL" id="KAK7100605.1"/>
    </source>
</evidence>
<feature type="transmembrane region" description="Helical" evidence="3">
    <location>
        <begin position="733"/>
        <end position="755"/>
    </location>
</feature>
<evidence type="ECO:0000313" key="6">
    <source>
        <dbReference type="Proteomes" id="UP001374579"/>
    </source>
</evidence>
<evidence type="ECO:0000256" key="3">
    <source>
        <dbReference type="SAM" id="Phobius"/>
    </source>
</evidence>
<dbReference type="PANTHER" id="PTHR10796">
    <property type="entry name" value="PATCHED-RELATED"/>
    <property type="match status" value="1"/>
</dbReference>
<keyword evidence="3" id="KW-1133">Transmembrane helix</keyword>
<accession>A0AAN9B780</accession>
<name>A0AAN9B780_9CAEN</name>
<feature type="transmembrane region" description="Helical" evidence="3">
    <location>
        <begin position="299"/>
        <end position="325"/>
    </location>
</feature>
<feature type="transmembrane region" description="Helical" evidence="3">
    <location>
        <begin position="786"/>
        <end position="803"/>
    </location>
</feature>
<dbReference type="Pfam" id="PF12349">
    <property type="entry name" value="Sterol-sensing"/>
    <property type="match status" value="1"/>
</dbReference>
<feature type="compositionally biased region" description="Pro residues" evidence="2">
    <location>
        <begin position="935"/>
        <end position="945"/>
    </location>
</feature>
<dbReference type="Proteomes" id="UP001374579">
    <property type="component" value="Unassembled WGS sequence"/>
</dbReference>
<comment type="similarity">
    <text evidence="1">Belongs to the patched family.</text>
</comment>
<feature type="region of interest" description="Disordered" evidence="2">
    <location>
        <begin position="849"/>
        <end position="957"/>
    </location>
</feature>
<comment type="caution">
    <text evidence="5">The sequence shown here is derived from an EMBL/GenBank/DDBJ whole genome shotgun (WGS) entry which is preliminary data.</text>
</comment>
<feature type="domain" description="SSD" evidence="4">
    <location>
        <begin position="268"/>
        <end position="428"/>
    </location>
</feature>
<feature type="transmembrane region" description="Helical" evidence="3">
    <location>
        <begin position="374"/>
        <end position="393"/>
    </location>
</feature>
<feature type="compositionally biased region" description="Polar residues" evidence="2">
    <location>
        <begin position="899"/>
        <end position="912"/>
    </location>
</feature>
<dbReference type="GO" id="GO:0016020">
    <property type="term" value="C:membrane"/>
    <property type="evidence" value="ECO:0007669"/>
    <property type="project" value="TreeGrafter"/>
</dbReference>
<feature type="transmembrane region" description="Helical" evidence="3">
    <location>
        <begin position="405"/>
        <end position="428"/>
    </location>
</feature>
<evidence type="ECO:0000259" key="4">
    <source>
        <dbReference type="PROSITE" id="PS50156"/>
    </source>
</evidence>
<feature type="transmembrane region" description="Helical" evidence="3">
    <location>
        <begin position="269"/>
        <end position="287"/>
    </location>
</feature>